<dbReference type="RefSeq" id="WP_002948536.1">
    <property type="nucleotide sequence ID" value="NZ_ACVQ01000018.1"/>
</dbReference>
<evidence type="ECO:0000313" key="1">
    <source>
        <dbReference type="EMBL" id="EET79753.1"/>
    </source>
</evidence>
<reference evidence="1 2" key="1">
    <citation type="submission" date="2009-07" db="EMBL/GenBank/DDBJ databases">
        <authorList>
            <person name="Madupu R."/>
            <person name="Sebastian Y."/>
            <person name="Durkin A.S."/>
            <person name="Torralba M."/>
            <person name="Methe B."/>
            <person name="Sutton G.G."/>
            <person name="Strausberg R.L."/>
            <person name="Nelson K.E."/>
        </authorList>
    </citation>
    <scope>NUCLEOTIDE SEQUENCE [LARGE SCALE GENOMIC DNA]</scope>
    <source>
        <strain evidence="1 2">RM3277</strain>
    </source>
</reference>
<keyword evidence="2" id="KW-1185">Reference proteome</keyword>
<dbReference type="GeneID" id="60990066"/>
<dbReference type="eggNOG" id="ENOG5031AUI">
    <property type="taxonomic scope" value="Bacteria"/>
</dbReference>
<dbReference type="AlphaFoldDB" id="C6RG58"/>
<sequence>MSEHVVEHVVAQKDEFELELERQREILQACQREKELSSCFACEAMFECKTRKNYVDAVYSSMSKGDGGGFDF</sequence>
<comment type="caution">
    <text evidence="1">The sequence shown here is derived from an EMBL/GenBank/DDBJ whole genome shotgun (WGS) entry which is preliminary data.</text>
</comment>
<name>C6RG58_9BACT</name>
<dbReference type="OrthoDB" id="5334833at2"/>
<accession>C6RG58</accession>
<organism evidence="1 2">
    <name type="scientific">Campylobacter showae RM3277</name>
    <dbReference type="NCBI Taxonomy" id="553219"/>
    <lineage>
        <taxon>Bacteria</taxon>
        <taxon>Pseudomonadati</taxon>
        <taxon>Campylobacterota</taxon>
        <taxon>Epsilonproteobacteria</taxon>
        <taxon>Campylobacterales</taxon>
        <taxon>Campylobacteraceae</taxon>
        <taxon>Campylobacter</taxon>
    </lineage>
</organism>
<evidence type="ECO:0000313" key="2">
    <source>
        <dbReference type="Proteomes" id="UP000003107"/>
    </source>
</evidence>
<gene>
    <name evidence="1" type="ORF">CAMSH0001_2322</name>
</gene>
<dbReference type="EMBL" id="ACVQ01000018">
    <property type="protein sequence ID" value="EET79753.1"/>
    <property type="molecule type" value="Genomic_DNA"/>
</dbReference>
<proteinExistence type="predicted"/>
<protein>
    <submittedName>
        <fullName evidence="1">Uncharacterized protein</fullName>
    </submittedName>
</protein>
<dbReference type="Proteomes" id="UP000003107">
    <property type="component" value="Unassembled WGS sequence"/>
</dbReference>
<dbReference type="STRING" id="553219.CAMSH0001_2322"/>